<evidence type="ECO:0000313" key="1">
    <source>
        <dbReference type="EMBL" id="KAJ9064677.1"/>
    </source>
</evidence>
<comment type="caution">
    <text evidence="1">The sequence shown here is derived from an EMBL/GenBank/DDBJ whole genome shotgun (WGS) entry which is preliminary data.</text>
</comment>
<gene>
    <name evidence="1" type="ORF">DSO57_1027881</name>
</gene>
<organism evidence="1 2">
    <name type="scientific">Entomophthora muscae</name>
    <dbReference type="NCBI Taxonomy" id="34485"/>
    <lineage>
        <taxon>Eukaryota</taxon>
        <taxon>Fungi</taxon>
        <taxon>Fungi incertae sedis</taxon>
        <taxon>Zoopagomycota</taxon>
        <taxon>Entomophthoromycotina</taxon>
        <taxon>Entomophthoromycetes</taxon>
        <taxon>Entomophthorales</taxon>
        <taxon>Entomophthoraceae</taxon>
        <taxon>Entomophthora</taxon>
    </lineage>
</organism>
<sequence>MKEIPAIPPTQCASCPGLHWRPLSTAINYLVCIAPIVYMVFQAHPASPVGAQLDSGMGRDTPPKLPPPQSPFSTVEKS</sequence>
<evidence type="ECO:0000313" key="2">
    <source>
        <dbReference type="Proteomes" id="UP001165960"/>
    </source>
</evidence>
<protein>
    <submittedName>
        <fullName evidence="1">Uncharacterized protein</fullName>
    </submittedName>
</protein>
<reference evidence="1" key="1">
    <citation type="submission" date="2022-04" db="EMBL/GenBank/DDBJ databases">
        <title>Genome of the entomopathogenic fungus Entomophthora muscae.</title>
        <authorList>
            <person name="Elya C."/>
            <person name="Lovett B.R."/>
            <person name="Lee E."/>
            <person name="Macias A.M."/>
            <person name="Hajek A.E."/>
            <person name="De Bivort B.L."/>
            <person name="Kasson M.T."/>
            <person name="De Fine Licht H.H."/>
            <person name="Stajich J.E."/>
        </authorList>
    </citation>
    <scope>NUCLEOTIDE SEQUENCE</scope>
    <source>
        <strain evidence="1">Berkeley</strain>
    </source>
</reference>
<dbReference type="Proteomes" id="UP001165960">
    <property type="component" value="Unassembled WGS sequence"/>
</dbReference>
<name>A0ACC2SQZ7_9FUNG</name>
<accession>A0ACC2SQZ7</accession>
<proteinExistence type="predicted"/>
<keyword evidence="2" id="KW-1185">Reference proteome</keyword>
<dbReference type="EMBL" id="QTSX02004433">
    <property type="protein sequence ID" value="KAJ9064677.1"/>
    <property type="molecule type" value="Genomic_DNA"/>
</dbReference>